<evidence type="ECO:0000313" key="1">
    <source>
        <dbReference type="EMBL" id="MAA14815.1"/>
    </source>
</evidence>
<name>A0A224YD05_9ACAR</name>
<dbReference type="AlphaFoldDB" id="A0A224YD05"/>
<dbReference type="EMBL" id="GFPF01003669">
    <property type="protein sequence ID" value="MAA14815.1"/>
    <property type="molecule type" value="Transcribed_RNA"/>
</dbReference>
<accession>A0A224YD05</accession>
<sequence>MRALGAKQGGMASGKEFTSRLNNDLSTFSLFAFKRAAYFQCDHERTSGHVAASVTMQLTMLKSANGRGLWAYGVIFGFTAPFAERRGNAF</sequence>
<proteinExistence type="predicted"/>
<reference evidence="1" key="1">
    <citation type="journal article" date="2017" name="Parasit. Vectors">
        <title>Sialotranscriptomics of Rhipicephalus zambeziensis reveals intricate expression profiles of secretory proteins and suggests tight temporal transcriptional regulation during blood-feeding.</title>
        <authorList>
            <person name="de Castro M.H."/>
            <person name="de Klerk D."/>
            <person name="Pienaar R."/>
            <person name="Rees D.J.G."/>
            <person name="Mans B.J."/>
        </authorList>
    </citation>
    <scope>NUCLEOTIDE SEQUENCE</scope>
    <source>
        <tissue evidence="1">Salivary glands</tissue>
    </source>
</reference>
<organism evidence="1">
    <name type="scientific">Rhipicephalus zambeziensis</name>
    <dbReference type="NCBI Taxonomy" id="60191"/>
    <lineage>
        <taxon>Eukaryota</taxon>
        <taxon>Metazoa</taxon>
        <taxon>Ecdysozoa</taxon>
        <taxon>Arthropoda</taxon>
        <taxon>Chelicerata</taxon>
        <taxon>Arachnida</taxon>
        <taxon>Acari</taxon>
        <taxon>Parasitiformes</taxon>
        <taxon>Ixodida</taxon>
        <taxon>Ixodoidea</taxon>
        <taxon>Ixodidae</taxon>
        <taxon>Rhipicephalinae</taxon>
        <taxon>Rhipicephalus</taxon>
        <taxon>Rhipicephalus</taxon>
    </lineage>
</organism>
<protein>
    <submittedName>
        <fullName evidence="1">Uncharacterized protein</fullName>
    </submittedName>
</protein>